<name>A0ABN6H9K7_9BACT</name>
<dbReference type="EMBL" id="AP024702">
    <property type="protein sequence ID" value="BCX50295.1"/>
    <property type="molecule type" value="Genomic_DNA"/>
</dbReference>
<dbReference type="RefSeq" id="WP_338687284.1">
    <property type="nucleotide sequence ID" value="NZ_AP024702.1"/>
</dbReference>
<sequence>MQASLFWRWSEADPSKGETLYIRGGAKSAKGESRTAERKSIAPRDGETFGGADGRGERKRPA</sequence>
<protein>
    <submittedName>
        <fullName evidence="2">Uncharacterized protein</fullName>
    </submittedName>
</protein>
<proteinExistence type="predicted"/>
<gene>
    <name evidence="2" type="ORF">HAHE_42030</name>
</gene>
<dbReference type="Proteomes" id="UP001374893">
    <property type="component" value="Chromosome"/>
</dbReference>
<reference evidence="2 3" key="1">
    <citation type="submission" date="2021-06" db="EMBL/GenBank/DDBJ databases">
        <title>Complete genome of Haloferula helveola possessing various polysaccharide degrading enzymes.</title>
        <authorList>
            <person name="Takami H."/>
            <person name="Huang C."/>
            <person name="Hamasaki K."/>
        </authorList>
    </citation>
    <scope>NUCLEOTIDE SEQUENCE [LARGE SCALE GENOMIC DNA]</scope>
    <source>
        <strain evidence="2 3">CN-1</strain>
    </source>
</reference>
<accession>A0ABN6H9K7</accession>
<organism evidence="2 3">
    <name type="scientific">Haloferula helveola</name>
    <dbReference type="NCBI Taxonomy" id="490095"/>
    <lineage>
        <taxon>Bacteria</taxon>
        <taxon>Pseudomonadati</taxon>
        <taxon>Verrucomicrobiota</taxon>
        <taxon>Verrucomicrobiia</taxon>
        <taxon>Verrucomicrobiales</taxon>
        <taxon>Verrucomicrobiaceae</taxon>
        <taxon>Haloferula</taxon>
    </lineage>
</organism>
<evidence type="ECO:0000313" key="2">
    <source>
        <dbReference type="EMBL" id="BCX50295.1"/>
    </source>
</evidence>
<keyword evidence="3" id="KW-1185">Reference proteome</keyword>
<feature type="region of interest" description="Disordered" evidence="1">
    <location>
        <begin position="24"/>
        <end position="62"/>
    </location>
</feature>
<evidence type="ECO:0000256" key="1">
    <source>
        <dbReference type="SAM" id="MobiDB-lite"/>
    </source>
</evidence>
<feature type="compositionally biased region" description="Basic and acidic residues" evidence="1">
    <location>
        <begin position="29"/>
        <end position="47"/>
    </location>
</feature>
<evidence type="ECO:0000313" key="3">
    <source>
        <dbReference type="Proteomes" id="UP001374893"/>
    </source>
</evidence>